<dbReference type="GO" id="GO:0051603">
    <property type="term" value="P:proteolysis involved in protein catabolic process"/>
    <property type="evidence" value="ECO:0007669"/>
    <property type="project" value="InterPro"/>
</dbReference>
<dbReference type="Gene3D" id="3.60.20.10">
    <property type="entry name" value="Glutamine Phosphoribosylpyrophosphate, subunit 1, domain 1"/>
    <property type="match status" value="1"/>
</dbReference>
<dbReference type="InterPro" id="IPR001353">
    <property type="entry name" value="Proteasome_sua/b"/>
</dbReference>
<gene>
    <name evidence="1" type="ORF">J2T55_001169</name>
</gene>
<dbReference type="SUPFAM" id="SSF56235">
    <property type="entry name" value="N-terminal nucleophile aminohydrolases (Ntn hydrolases)"/>
    <property type="match status" value="1"/>
</dbReference>
<dbReference type="Pfam" id="PF00227">
    <property type="entry name" value="Proteasome"/>
    <property type="match status" value="1"/>
</dbReference>
<keyword evidence="1" id="KW-0647">Proteasome</keyword>
<evidence type="ECO:0000313" key="1">
    <source>
        <dbReference type="EMBL" id="MCS3903152.1"/>
    </source>
</evidence>
<keyword evidence="1" id="KW-0645">Protease</keyword>
<dbReference type="AlphaFoldDB" id="A0AAE3HMD6"/>
<accession>A0AAE3HMD6</accession>
<dbReference type="Proteomes" id="UP001204445">
    <property type="component" value="Unassembled WGS sequence"/>
</dbReference>
<sequence length="246" mass="27400">MTYCVGIQVNTGLVFASDSRTNAGVDNIGTFSKMHPFVKEGEVMLVLLSSGNLATSQSVVSRLQKDIKNTAAEQSLFKAADFSEACAYVGEVSRGVQKQHAGEDQQNSVNVGATFILGGQIGQERPKLALIYPQGNYLLATAETPFFQIGELKYGKTILDRIVEPSLSLEDAARCALVSLDSTSRSNVGVGPPFEVLMYRRDSLRIEQRFKYDLETDYYQRLRQAWAENLRTAFYGLPRFDWERDD</sequence>
<reference evidence="1" key="1">
    <citation type="submission" date="2022-08" db="EMBL/GenBank/DDBJ databases">
        <title>Genomic Encyclopedia of Type Strains, Phase III (KMG-III): the genomes of soil and plant-associated and newly described type strains.</title>
        <authorList>
            <person name="Whitman W."/>
        </authorList>
    </citation>
    <scope>NUCLEOTIDE SEQUENCE</scope>
    <source>
        <strain evidence="1">HMT 1</strain>
    </source>
</reference>
<dbReference type="InterPro" id="IPR029055">
    <property type="entry name" value="Ntn_hydrolases_N"/>
</dbReference>
<dbReference type="RefSeq" id="WP_259054765.1">
    <property type="nucleotide sequence ID" value="NZ_JANUCT010000006.1"/>
</dbReference>
<organism evidence="1 2">
    <name type="scientific">Methylohalomonas lacus</name>
    <dbReference type="NCBI Taxonomy" id="398773"/>
    <lineage>
        <taxon>Bacteria</taxon>
        <taxon>Pseudomonadati</taxon>
        <taxon>Pseudomonadota</taxon>
        <taxon>Gammaproteobacteria</taxon>
        <taxon>Methylohalomonadales</taxon>
        <taxon>Methylohalomonadaceae</taxon>
        <taxon>Methylohalomonas</taxon>
    </lineage>
</organism>
<dbReference type="EMBL" id="JANUCT010000006">
    <property type="protein sequence ID" value="MCS3903152.1"/>
    <property type="molecule type" value="Genomic_DNA"/>
</dbReference>
<keyword evidence="1" id="KW-0378">Hydrolase</keyword>
<dbReference type="GO" id="GO:0008233">
    <property type="term" value="F:peptidase activity"/>
    <property type="evidence" value="ECO:0007669"/>
    <property type="project" value="UniProtKB-KW"/>
</dbReference>
<name>A0AAE3HMD6_9GAMM</name>
<dbReference type="InterPro" id="IPR016545">
    <property type="entry name" value="UCP009120_prtse"/>
</dbReference>
<keyword evidence="2" id="KW-1185">Reference proteome</keyword>
<evidence type="ECO:0000313" key="2">
    <source>
        <dbReference type="Proteomes" id="UP001204445"/>
    </source>
</evidence>
<proteinExistence type="predicted"/>
<dbReference type="GO" id="GO:0005839">
    <property type="term" value="C:proteasome core complex"/>
    <property type="evidence" value="ECO:0007669"/>
    <property type="project" value="InterPro"/>
</dbReference>
<protein>
    <submittedName>
        <fullName evidence="1">Proteasome-type protease</fullName>
    </submittedName>
</protein>
<comment type="caution">
    <text evidence="1">The sequence shown here is derived from an EMBL/GenBank/DDBJ whole genome shotgun (WGS) entry which is preliminary data.</text>
</comment>
<dbReference type="PIRSF" id="PIRSF009120">
    <property type="entry name" value="UCP009120_prtse"/>
    <property type="match status" value="1"/>
</dbReference>